<evidence type="ECO:0000313" key="1">
    <source>
        <dbReference type="EMBL" id="PJJ59967.1"/>
    </source>
</evidence>
<organism evidence="1 2">
    <name type="scientific">Hymenobacter chitinivorans DSM 11115</name>
    <dbReference type="NCBI Taxonomy" id="1121954"/>
    <lineage>
        <taxon>Bacteria</taxon>
        <taxon>Pseudomonadati</taxon>
        <taxon>Bacteroidota</taxon>
        <taxon>Cytophagia</taxon>
        <taxon>Cytophagales</taxon>
        <taxon>Hymenobacteraceae</taxon>
        <taxon>Hymenobacter</taxon>
    </lineage>
</organism>
<dbReference type="Proteomes" id="UP000228535">
    <property type="component" value="Unassembled WGS sequence"/>
</dbReference>
<accession>A0A2M9BPX8</accession>
<comment type="caution">
    <text evidence="1">The sequence shown here is derived from an EMBL/GenBank/DDBJ whole genome shotgun (WGS) entry which is preliminary data.</text>
</comment>
<name>A0A2M9BPX8_9BACT</name>
<reference evidence="1 2" key="1">
    <citation type="submission" date="2017-11" db="EMBL/GenBank/DDBJ databases">
        <title>Genomic Encyclopedia of Archaeal and Bacterial Type Strains, Phase II (KMG-II): From Individual Species to Whole Genera.</title>
        <authorList>
            <person name="Goeker M."/>
        </authorList>
    </citation>
    <scope>NUCLEOTIDE SEQUENCE [LARGE SCALE GENOMIC DNA]</scope>
    <source>
        <strain evidence="1 2">DSM 11115</strain>
    </source>
</reference>
<gene>
    <name evidence="1" type="ORF">CLV45_1392</name>
</gene>
<sequence>MNTLTALLGLFGFLSLTACSSKEELPQPVYPPVNTAAVQLNGAAFPIDMTKAEVWYSPVRDFKPYVSLFIYLPTQVKNEYIGVSLDAYSITVGKMTADVSYHDKYSTAWLSSDCSPARVEVEITRFDEATKRVSGIFHATGCRLLSAPVDLTKGQFDFTYLEKL</sequence>
<dbReference type="AlphaFoldDB" id="A0A2M9BPX8"/>
<keyword evidence="2" id="KW-1185">Reference proteome</keyword>
<evidence type="ECO:0000313" key="2">
    <source>
        <dbReference type="Proteomes" id="UP000228535"/>
    </source>
</evidence>
<protein>
    <submittedName>
        <fullName evidence="1">Uncharacterized protein</fullName>
    </submittedName>
</protein>
<dbReference type="RefSeq" id="WP_100335641.1">
    <property type="nucleotide sequence ID" value="NZ_PGFA01000001.1"/>
</dbReference>
<proteinExistence type="predicted"/>
<dbReference type="EMBL" id="PGFA01000001">
    <property type="protein sequence ID" value="PJJ59967.1"/>
    <property type="molecule type" value="Genomic_DNA"/>
</dbReference>